<proteinExistence type="inferred from homology"/>
<dbReference type="FunFam" id="2.30.30.140:FF:000022">
    <property type="entry name" value="Hydrogenase assembly chaperone HybG"/>
    <property type="match status" value="1"/>
</dbReference>
<dbReference type="KEGG" id="caqu:CAQU_01840"/>
<sequence length="88" mass="9409">MCLGVPAQIVEIQDASRATVSISGVTRAVSTDLLTEQLSVGDWVLIHVGFALSVIDADEAAETLKQIQQLGANTFEDELESFSTSQIE</sequence>
<gene>
    <name evidence="2" type="ORF">CAQU_01840</name>
</gene>
<evidence type="ECO:0000256" key="1">
    <source>
        <dbReference type="ARBA" id="ARBA00006018"/>
    </source>
</evidence>
<reference evidence="2 3" key="1">
    <citation type="submission" date="2014-08" db="EMBL/GenBank/DDBJ databases">
        <title>Complete genome sequence of Corynebacterium aquilae S-613T(T) (=DSM 44791(T)), isolated from the choana of a healthy golden eagle.</title>
        <authorList>
            <person name="Ruckert C."/>
            <person name="Albersmeier A."/>
            <person name="Winkler A."/>
            <person name="Kalinowski J."/>
        </authorList>
    </citation>
    <scope>NUCLEOTIDE SEQUENCE [LARGE SCALE GENOMIC DNA]</scope>
    <source>
        <strain evidence="2 3">S-613</strain>
    </source>
</reference>
<dbReference type="PANTHER" id="PTHR35177">
    <property type="entry name" value="HYDROGENASE MATURATION FACTOR HYBG"/>
    <property type="match status" value="1"/>
</dbReference>
<evidence type="ECO:0000313" key="2">
    <source>
        <dbReference type="EMBL" id="APT84018.1"/>
    </source>
</evidence>
<dbReference type="EMBL" id="CP009245">
    <property type="protein sequence ID" value="APT84018.1"/>
    <property type="molecule type" value="Genomic_DNA"/>
</dbReference>
<dbReference type="PROSITE" id="PS01097">
    <property type="entry name" value="HUPF_HYPC"/>
    <property type="match status" value="1"/>
</dbReference>
<keyword evidence="3" id="KW-1185">Reference proteome</keyword>
<dbReference type="RefSeq" id="WP_075724707.1">
    <property type="nucleotide sequence ID" value="NZ_CP009245.1"/>
</dbReference>
<dbReference type="PANTHER" id="PTHR35177:SF2">
    <property type="entry name" value="HYDROGENASE MATURATION FACTOR HYBG"/>
    <property type="match status" value="1"/>
</dbReference>
<dbReference type="STRING" id="1431546.CAQU_01840"/>
<dbReference type="GO" id="GO:1902670">
    <property type="term" value="F:carbon dioxide binding"/>
    <property type="evidence" value="ECO:0007669"/>
    <property type="project" value="TreeGrafter"/>
</dbReference>
<dbReference type="NCBIfam" id="TIGR00074">
    <property type="entry name" value="hypC_hupF"/>
    <property type="match status" value="1"/>
</dbReference>
<dbReference type="Gene3D" id="2.30.30.140">
    <property type="match status" value="1"/>
</dbReference>
<dbReference type="GO" id="GO:0005506">
    <property type="term" value="F:iron ion binding"/>
    <property type="evidence" value="ECO:0007669"/>
    <property type="project" value="TreeGrafter"/>
</dbReference>
<accession>A0A1L7CDX0</accession>
<dbReference type="SUPFAM" id="SSF159127">
    <property type="entry name" value="HupF/HypC-like"/>
    <property type="match status" value="1"/>
</dbReference>
<dbReference type="GO" id="GO:0051604">
    <property type="term" value="P:protein maturation"/>
    <property type="evidence" value="ECO:0007669"/>
    <property type="project" value="TreeGrafter"/>
</dbReference>
<dbReference type="PRINTS" id="PR00445">
    <property type="entry name" value="HUPFHYPC"/>
</dbReference>
<dbReference type="InterPro" id="IPR019812">
    <property type="entry name" value="Hydgase_assmbl_chp_CS"/>
</dbReference>
<dbReference type="OrthoDB" id="9806017at2"/>
<evidence type="ECO:0000313" key="3">
    <source>
        <dbReference type="Proteomes" id="UP000185478"/>
    </source>
</evidence>
<protein>
    <submittedName>
        <fullName evidence="2">Hydrogenase assembly protein HupF</fullName>
    </submittedName>
</protein>
<dbReference type="AlphaFoldDB" id="A0A1L7CDX0"/>
<organism evidence="2 3">
    <name type="scientific">Corynebacterium aquilae DSM 44791</name>
    <dbReference type="NCBI Taxonomy" id="1431546"/>
    <lineage>
        <taxon>Bacteria</taxon>
        <taxon>Bacillati</taxon>
        <taxon>Actinomycetota</taxon>
        <taxon>Actinomycetes</taxon>
        <taxon>Mycobacteriales</taxon>
        <taxon>Corynebacteriaceae</taxon>
        <taxon>Corynebacterium</taxon>
    </lineage>
</organism>
<dbReference type="Pfam" id="PF01455">
    <property type="entry name" value="HupF_HypC"/>
    <property type="match status" value="1"/>
</dbReference>
<dbReference type="InterPro" id="IPR001109">
    <property type="entry name" value="Hydrogenase_HupF/HypC"/>
</dbReference>
<dbReference type="Proteomes" id="UP000185478">
    <property type="component" value="Chromosome"/>
</dbReference>
<comment type="similarity">
    <text evidence="1">Belongs to the HupF/HypC family.</text>
</comment>
<name>A0A1L7CDX0_9CORY</name>